<dbReference type="EMBL" id="FOUE01000001">
    <property type="protein sequence ID" value="SFL87357.1"/>
    <property type="molecule type" value="Genomic_DNA"/>
</dbReference>
<dbReference type="CDD" id="cd00156">
    <property type="entry name" value="REC"/>
    <property type="match status" value="1"/>
</dbReference>
<dbReference type="PROSITE" id="PS51833">
    <property type="entry name" value="HDOD"/>
    <property type="match status" value="1"/>
</dbReference>
<dbReference type="SMART" id="SM00448">
    <property type="entry name" value="REC"/>
    <property type="match status" value="1"/>
</dbReference>
<dbReference type="SUPFAM" id="SSF109604">
    <property type="entry name" value="HD-domain/PDEase-like"/>
    <property type="match status" value="1"/>
</dbReference>
<evidence type="ECO:0000259" key="3">
    <source>
        <dbReference type="PROSITE" id="PS50110"/>
    </source>
</evidence>
<dbReference type="Proteomes" id="UP000198519">
    <property type="component" value="Unassembled WGS sequence"/>
</dbReference>
<dbReference type="Gene3D" id="3.40.50.2300">
    <property type="match status" value="1"/>
</dbReference>
<accession>A0A1I4L9P1</accession>
<dbReference type="Pfam" id="PF00072">
    <property type="entry name" value="Response_reg"/>
    <property type="match status" value="1"/>
</dbReference>
<dbReference type="PANTHER" id="PTHR44591">
    <property type="entry name" value="STRESS RESPONSE REGULATOR PROTEIN 1"/>
    <property type="match status" value="1"/>
</dbReference>
<dbReference type="InterPro" id="IPR001789">
    <property type="entry name" value="Sig_transdc_resp-reg_receiver"/>
</dbReference>
<evidence type="ECO:0000313" key="5">
    <source>
        <dbReference type="EMBL" id="SFL87357.1"/>
    </source>
</evidence>
<reference evidence="6" key="1">
    <citation type="submission" date="2016-10" db="EMBL/GenBank/DDBJ databases">
        <authorList>
            <person name="Varghese N."/>
            <person name="Submissions S."/>
        </authorList>
    </citation>
    <scope>NUCLEOTIDE SEQUENCE [LARGE SCALE GENOMIC DNA]</scope>
    <source>
        <strain evidence="6">CGMCC 1.7061</strain>
    </source>
</reference>
<feature type="modified residue" description="4-aspartylphosphate" evidence="2">
    <location>
        <position position="53"/>
    </location>
</feature>
<keyword evidence="5" id="KW-0238">DNA-binding</keyword>
<dbReference type="Pfam" id="PF08668">
    <property type="entry name" value="HDOD"/>
    <property type="match status" value="1"/>
</dbReference>
<dbReference type="PROSITE" id="PS50110">
    <property type="entry name" value="RESPONSE_REGULATORY"/>
    <property type="match status" value="1"/>
</dbReference>
<dbReference type="SUPFAM" id="SSF52172">
    <property type="entry name" value="CheY-like"/>
    <property type="match status" value="1"/>
</dbReference>
<feature type="domain" description="HDOD" evidence="4">
    <location>
        <begin position="144"/>
        <end position="335"/>
    </location>
</feature>
<proteinExistence type="predicted"/>
<dbReference type="RefSeq" id="WP_092020163.1">
    <property type="nucleotide sequence ID" value="NZ_FOUE01000001.1"/>
</dbReference>
<dbReference type="OrthoDB" id="2085719at2"/>
<dbReference type="InterPro" id="IPR050595">
    <property type="entry name" value="Bact_response_regulator"/>
</dbReference>
<keyword evidence="6" id="KW-1185">Reference proteome</keyword>
<sequence>MRVLILEDDVLMAELLETILAGLYARLDANIVSTKAQALAALDQNTYQLLICDWNLPDGSGLEVVRAIRKQDNKLPVLMISGRTDRESVLAAAHYGIRGFISKPFKVETVRDRLKSIFPPESDLEAANRDLEQMLADACEGHFQLPTTLEASELLALLERPEALDVAQLTERWRDETGLTARLLDVANRSSFRRTGEPVTTLAGAIKVIGTEMSLNLALGLALDTTHALSDSQLREQAEAHQRQGEAVGREASAMFRTLGLGNGVNAYTAGLLSRVGELVVLSVLQQFLDGGGTLDRDTITQTLAAWSQPCGNRQKVQWRLPLDLRELIGAIHRLPRGTSHRERVVMRVAALQVEGAGASGECLRLMRFAGLESRAESSVGDNGE</sequence>
<evidence type="ECO:0000256" key="2">
    <source>
        <dbReference type="PROSITE-ProRule" id="PRU00169"/>
    </source>
</evidence>
<evidence type="ECO:0000256" key="1">
    <source>
        <dbReference type="ARBA" id="ARBA00022553"/>
    </source>
</evidence>
<dbReference type="AlphaFoldDB" id="A0A1I4L9P1"/>
<name>A0A1I4L9P1_9GAMM</name>
<evidence type="ECO:0000259" key="4">
    <source>
        <dbReference type="PROSITE" id="PS51833"/>
    </source>
</evidence>
<evidence type="ECO:0000313" key="6">
    <source>
        <dbReference type="Proteomes" id="UP000198519"/>
    </source>
</evidence>
<dbReference type="Gene3D" id="1.10.3210.10">
    <property type="entry name" value="Hypothetical protein af1432"/>
    <property type="match status" value="1"/>
</dbReference>
<dbReference type="GO" id="GO:0000160">
    <property type="term" value="P:phosphorelay signal transduction system"/>
    <property type="evidence" value="ECO:0007669"/>
    <property type="project" value="InterPro"/>
</dbReference>
<organism evidence="5 6">
    <name type="scientific">Marinobacter zhejiangensis</name>
    <dbReference type="NCBI Taxonomy" id="488535"/>
    <lineage>
        <taxon>Bacteria</taxon>
        <taxon>Pseudomonadati</taxon>
        <taxon>Pseudomonadota</taxon>
        <taxon>Gammaproteobacteria</taxon>
        <taxon>Pseudomonadales</taxon>
        <taxon>Marinobacteraceae</taxon>
        <taxon>Marinobacter</taxon>
    </lineage>
</organism>
<dbReference type="PANTHER" id="PTHR44591:SF3">
    <property type="entry name" value="RESPONSE REGULATORY DOMAIN-CONTAINING PROTEIN"/>
    <property type="match status" value="1"/>
</dbReference>
<dbReference type="STRING" id="488535.SAMN04487963_0340"/>
<gene>
    <name evidence="5" type="ORF">SAMN04487963_0340</name>
</gene>
<protein>
    <submittedName>
        <fullName evidence="5">DNA-binding response regulator, OmpR family, contains REC and winged-helix (WHTH) domain</fullName>
    </submittedName>
</protein>
<dbReference type="InterPro" id="IPR011006">
    <property type="entry name" value="CheY-like_superfamily"/>
</dbReference>
<feature type="domain" description="Response regulatory" evidence="3">
    <location>
        <begin position="2"/>
        <end position="118"/>
    </location>
</feature>
<dbReference type="GO" id="GO:0003677">
    <property type="term" value="F:DNA binding"/>
    <property type="evidence" value="ECO:0007669"/>
    <property type="project" value="UniProtKB-KW"/>
</dbReference>
<dbReference type="InterPro" id="IPR013976">
    <property type="entry name" value="HDOD"/>
</dbReference>
<keyword evidence="1 2" id="KW-0597">Phosphoprotein</keyword>